<evidence type="ECO:0000313" key="1">
    <source>
        <dbReference type="EnsemblMetazoa" id="AFUN000247-PA"/>
    </source>
</evidence>
<accession>A0A182R258</accession>
<protein>
    <submittedName>
        <fullName evidence="1">Uncharacterized protein</fullName>
    </submittedName>
</protein>
<organism evidence="1">
    <name type="scientific">Anopheles funestus</name>
    <name type="common">African malaria mosquito</name>
    <dbReference type="NCBI Taxonomy" id="62324"/>
    <lineage>
        <taxon>Eukaryota</taxon>
        <taxon>Metazoa</taxon>
        <taxon>Ecdysozoa</taxon>
        <taxon>Arthropoda</taxon>
        <taxon>Hexapoda</taxon>
        <taxon>Insecta</taxon>
        <taxon>Pterygota</taxon>
        <taxon>Neoptera</taxon>
        <taxon>Endopterygota</taxon>
        <taxon>Diptera</taxon>
        <taxon>Nematocera</taxon>
        <taxon>Culicoidea</taxon>
        <taxon>Culicidae</taxon>
        <taxon>Anophelinae</taxon>
        <taxon>Anopheles</taxon>
    </lineage>
</organism>
<name>A0A182R258_ANOFN</name>
<reference evidence="1" key="1">
    <citation type="submission" date="2020-05" db="UniProtKB">
        <authorList>
            <consortium name="EnsemblMetazoa"/>
        </authorList>
    </citation>
    <scope>IDENTIFICATION</scope>
    <source>
        <strain evidence="1">FUMOZ</strain>
    </source>
</reference>
<proteinExistence type="predicted"/>
<dbReference type="VEuPathDB" id="VectorBase:AFUN000247"/>
<dbReference type="EnsemblMetazoa" id="AFUN000247-RA">
    <property type="protein sequence ID" value="AFUN000247-PA"/>
    <property type="gene ID" value="AFUN000247"/>
</dbReference>
<dbReference type="AlphaFoldDB" id="A0A182R258"/>
<sequence length="56" mass="6130">MIRLQNPTCRCSSSISSAKSTADEIMLADSASARIILRDGAINHQSVQLQNQPQWS</sequence>